<accession>A0A382ETF3</accession>
<dbReference type="GO" id="GO:0005829">
    <property type="term" value="C:cytosol"/>
    <property type="evidence" value="ECO:0007669"/>
    <property type="project" value="TreeGrafter"/>
</dbReference>
<proteinExistence type="inferred from homology"/>
<dbReference type="EMBL" id="UINC01045991">
    <property type="protein sequence ID" value="SVB53424.1"/>
    <property type="molecule type" value="Genomic_DNA"/>
</dbReference>
<dbReference type="InterPro" id="IPR036038">
    <property type="entry name" value="Aminotransferase-like"/>
</dbReference>
<evidence type="ECO:0000256" key="2">
    <source>
        <dbReference type="ARBA" id="ARBA00009320"/>
    </source>
</evidence>
<protein>
    <recommendedName>
        <fullName evidence="5">Branched-chain-amino-acid transaminase</fullName>
    </recommendedName>
</protein>
<dbReference type="Pfam" id="PF01063">
    <property type="entry name" value="Aminotran_4"/>
    <property type="match status" value="1"/>
</dbReference>
<dbReference type="InterPro" id="IPR050571">
    <property type="entry name" value="Class-IV_PLP-Dep_Aminotrnsfr"/>
</dbReference>
<gene>
    <name evidence="4" type="ORF">METZ01_LOCUS206278</name>
</gene>
<dbReference type="InterPro" id="IPR043131">
    <property type="entry name" value="BCAT-like_N"/>
</dbReference>
<dbReference type="InterPro" id="IPR001544">
    <property type="entry name" value="Aminotrans_IV"/>
</dbReference>
<dbReference type="GO" id="GO:0003824">
    <property type="term" value="F:catalytic activity"/>
    <property type="evidence" value="ECO:0007669"/>
    <property type="project" value="InterPro"/>
</dbReference>
<dbReference type="PANTHER" id="PTHR42743">
    <property type="entry name" value="AMINO-ACID AMINOTRANSFERASE"/>
    <property type="match status" value="1"/>
</dbReference>
<dbReference type="Gene3D" id="3.30.470.10">
    <property type="match status" value="1"/>
</dbReference>
<organism evidence="4">
    <name type="scientific">marine metagenome</name>
    <dbReference type="NCBI Taxonomy" id="408172"/>
    <lineage>
        <taxon>unclassified sequences</taxon>
        <taxon>metagenomes</taxon>
        <taxon>ecological metagenomes</taxon>
    </lineage>
</organism>
<name>A0A382ETF3_9ZZZZ</name>
<evidence type="ECO:0000256" key="1">
    <source>
        <dbReference type="ARBA" id="ARBA00001933"/>
    </source>
</evidence>
<dbReference type="SUPFAM" id="SSF56752">
    <property type="entry name" value="D-aminoacid aminotransferase-like PLP-dependent enzymes"/>
    <property type="match status" value="1"/>
</dbReference>
<dbReference type="InterPro" id="IPR043132">
    <property type="entry name" value="BCAT-like_C"/>
</dbReference>
<comment type="cofactor">
    <cofactor evidence="1">
        <name>pyridoxal 5'-phosphate</name>
        <dbReference type="ChEBI" id="CHEBI:597326"/>
    </cofactor>
</comment>
<dbReference type="FunFam" id="3.20.10.10:FF:000002">
    <property type="entry name" value="D-alanine aminotransferase"/>
    <property type="match status" value="1"/>
</dbReference>
<sequence>MPKMKDFTAYHNGEWKPWSDVKIDPLDLGFVLGDTVFETLRTFNGKPLIWKEHVERIYRSLKYTRMNCGLNPEEMYSMLVEGINKNKNLLKECGDFNIWLQISRGTSMDGPPTIFAQYKPVPFDTFTDWYRDGAHVVFAKTKSHSFQTIDPKIKHSSRMNFVLAQLETKDIDPNALTALTDLDGHVTEGTSFNIMTVKDGVIKTPTDSNILQGVSRDVVIRLAKNLGLEILEENIQPYDLVTADEVFLSRTTPGIVPVSKVDNVDIEGEIPGPITQKLLAAYGELVGFDLMDQAFSYENVEHEDLISTLNHRHKKK</sequence>
<dbReference type="GO" id="GO:0008652">
    <property type="term" value="P:amino acid biosynthetic process"/>
    <property type="evidence" value="ECO:0007669"/>
    <property type="project" value="UniProtKB-ARBA"/>
</dbReference>
<reference evidence="4" key="1">
    <citation type="submission" date="2018-05" db="EMBL/GenBank/DDBJ databases">
        <authorList>
            <person name="Lanie J.A."/>
            <person name="Ng W.-L."/>
            <person name="Kazmierczak K.M."/>
            <person name="Andrzejewski T.M."/>
            <person name="Davidsen T.M."/>
            <person name="Wayne K.J."/>
            <person name="Tettelin H."/>
            <person name="Glass J.I."/>
            <person name="Rusch D."/>
            <person name="Podicherti R."/>
            <person name="Tsui H.-C.T."/>
            <person name="Winkler M.E."/>
        </authorList>
    </citation>
    <scope>NUCLEOTIDE SEQUENCE</scope>
</reference>
<evidence type="ECO:0000256" key="3">
    <source>
        <dbReference type="ARBA" id="ARBA00022898"/>
    </source>
</evidence>
<evidence type="ECO:0000313" key="4">
    <source>
        <dbReference type="EMBL" id="SVB53424.1"/>
    </source>
</evidence>
<evidence type="ECO:0008006" key="5">
    <source>
        <dbReference type="Google" id="ProtNLM"/>
    </source>
</evidence>
<dbReference type="Gene3D" id="3.20.10.10">
    <property type="entry name" value="D-amino Acid Aminotransferase, subunit A, domain 2"/>
    <property type="match status" value="1"/>
</dbReference>
<keyword evidence="3" id="KW-0663">Pyridoxal phosphate</keyword>
<dbReference type="GO" id="GO:0046394">
    <property type="term" value="P:carboxylic acid biosynthetic process"/>
    <property type="evidence" value="ECO:0007669"/>
    <property type="project" value="UniProtKB-ARBA"/>
</dbReference>
<comment type="similarity">
    <text evidence="2">Belongs to the class-IV pyridoxal-phosphate-dependent aminotransferase family.</text>
</comment>
<dbReference type="AlphaFoldDB" id="A0A382ETF3"/>
<dbReference type="PANTHER" id="PTHR42743:SF11">
    <property type="entry name" value="AMINODEOXYCHORISMATE LYASE"/>
    <property type="match status" value="1"/>
</dbReference>